<keyword evidence="4" id="KW-1185">Reference proteome</keyword>
<feature type="compositionally biased region" description="Polar residues" evidence="1">
    <location>
        <begin position="750"/>
        <end position="761"/>
    </location>
</feature>
<proteinExistence type="predicted"/>
<protein>
    <recommendedName>
        <fullName evidence="5">Cytochrome p450 protein</fullName>
    </recommendedName>
</protein>
<feature type="compositionally biased region" description="Basic and acidic residues" evidence="1">
    <location>
        <begin position="677"/>
        <end position="695"/>
    </location>
</feature>
<evidence type="ECO:0000256" key="1">
    <source>
        <dbReference type="SAM" id="MobiDB-lite"/>
    </source>
</evidence>
<reference evidence="3 4" key="1">
    <citation type="submission" date="2024-02" db="EMBL/GenBank/DDBJ databases">
        <title>De novo assembly and annotation of 12 fungi associated with fruit tree decline syndrome in Ontario, Canada.</title>
        <authorList>
            <person name="Sulman M."/>
            <person name="Ellouze W."/>
            <person name="Ilyukhin E."/>
        </authorList>
    </citation>
    <scope>NUCLEOTIDE SEQUENCE [LARGE SCALE GENOMIC DNA]</scope>
    <source>
        <strain evidence="3 4">M1-105</strain>
    </source>
</reference>
<organism evidence="3 4">
    <name type="scientific">Neofusicoccum ribis</name>
    <dbReference type="NCBI Taxonomy" id="45134"/>
    <lineage>
        <taxon>Eukaryota</taxon>
        <taxon>Fungi</taxon>
        <taxon>Dikarya</taxon>
        <taxon>Ascomycota</taxon>
        <taxon>Pezizomycotina</taxon>
        <taxon>Dothideomycetes</taxon>
        <taxon>Dothideomycetes incertae sedis</taxon>
        <taxon>Botryosphaeriales</taxon>
        <taxon>Botryosphaeriaceae</taxon>
        <taxon>Neofusicoccum</taxon>
    </lineage>
</organism>
<feature type="transmembrane region" description="Helical" evidence="2">
    <location>
        <begin position="572"/>
        <end position="594"/>
    </location>
</feature>
<dbReference type="Proteomes" id="UP001521116">
    <property type="component" value="Unassembled WGS sequence"/>
</dbReference>
<dbReference type="EMBL" id="JAJVDC020000003">
    <property type="protein sequence ID" value="KAL1637494.1"/>
    <property type="molecule type" value="Genomic_DNA"/>
</dbReference>
<keyword evidence="2" id="KW-0812">Transmembrane</keyword>
<gene>
    <name evidence="3" type="ORF">SLS56_000632</name>
</gene>
<feature type="compositionally biased region" description="Basic and acidic residues" evidence="1">
    <location>
        <begin position="724"/>
        <end position="734"/>
    </location>
</feature>
<evidence type="ECO:0000313" key="4">
    <source>
        <dbReference type="Proteomes" id="UP001521116"/>
    </source>
</evidence>
<keyword evidence="2" id="KW-0472">Membrane</keyword>
<feature type="transmembrane region" description="Helical" evidence="2">
    <location>
        <begin position="118"/>
        <end position="138"/>
    </location>
</feature>
<comment type="caution">
    <text evidence="3">The sequence shown here is derived from an EMBL/GenBank/DDBJ whole genome shotgun (WGS) entry which is preliminary data.</text>
</comment>
<sequence length="761" mass="83950">MDSYAQTSSASLYSIYRGVWTNWTHGSVFGLTLTLTRRDGDLLIAFVALFVTVVGTSAWRIACFVIHSLYSSETAQDGLYHQRQAILRNSANAQSGLTRLAHSLVAWRKNAERPYRRLFPLAAFTLVSLCAFALASGFSSRVSTAIGNEVLVSSSNCAAMVAISDNMTEQLTTYWPYTTRRMSSYANYAQQCYINSGDESCNTFVTKRLGVQITRNASCPFSSEMCRTQDGNILFDTGFLNTHDDLGFNTPPDQRFLYRRTTHCAPLVSDGFKNETNYTTQDPELTTAYMKYYYGARTLDSNETATYEYPLIDLKQSSYRKTWSAAADYSIGSREAWGVNGTTIAGHSSFTPIAPLRRDDADVAILFLSANDIGYFAPVDDPWYGAHRVAGHFFVPSAGADSLGLAGQTQPYYRRDEPAAALACVTQAQFCNPRLPEAVRCTTPGGYLDLNARVAAIVRNDEERNLLNWYRWASLQDAESLASVPSALGVASLASRYGLNYGMQGPLPPDQWQRDVESWHAVSMAALQGRAVDTATGPADAALRDMTVRPNNTEAEGLCRNQKILSTAYSNFSIFGIATIFTVGGLIIVVSWFLEPLVGYLQGRRNKNVYARLEWCTNDTLQLQRLAHEELGMGTWMGCVDEIPITEKGDVLGVLDLEDLKHPRLKAASQMFSGVRDSIKRNEQQSKDGFGKTDQSETVALGQEDARSTASETVVESPSSSNGTDERETNEGPRKIAQSDVVEVEREDANSVTSWSPAYTN</sequence>
<evidence type="ECO:0000313" key="3">
    <source>
        <dbReference type="EMBL" id="KAL1637494.1"/>
    </source>
</evidence>
<keyword evidence="2" id="KW-1133">Transmembrane helix</keyword>
<feature type="transmembrane region" description="Helical" evidence="2">
    <location>
        <begin position="42"/>
        <end position="62"/>
    </location>
</feature>
<accession>A0ABR3TDI9</accession>
<evidence type="ECO:0008006" key="5">
    <source>
        <dbReference type="Google" id="ProtNLM"/>
    </source>
</evidence>
<feature type="compositionally biased region" description="Polar residues" evidence="1">
    <location>
        <begin position="708"/>
        <end position="723"/>
    </location>
</feature>
<name>A0ABR3TDI9_9PEZI</name>
<evidence type="ECO:0000256" key="2">
    <source>
        <dbReference type="SAM" id="Phobius"/>
    </source>
</evidence>
<feature type="region of interest" description="Disordered" evidence="1">
    <location>
        <begin position="676"/>
        <end position="761"/>
    </location>
</feature>